<dbReference type="PANTHER" id="PTHR43775:SF51">
    <property type="entry name" value="INACTIVE PHENOLPHTHIOCEROL SYNTHESIS POLYKETIDE SYNTHASE TYPE I PKS1-RELATED"/>
    <property type="match status" value="1"/>
</dbReference>
<feature type="domain" description="Carrier" evidence="7">
    <location>
        <begin position="1772"/>
        <end position="1849"/>
    </location>
</feature>
<dbReference type="SMART" id="SM00822">
    <property type="entry name" value="PKS_KR"/>
    <property type="match status" value="1"/>
</dbReference>
<dbReference type="InterPro" id="IPR036291">
    <property type="entry name" value="NAD(P)-bd_dom_sf"/>
</dbReference>
<dbReference type="InterPro" id="IPR014031">
    <property type="entry name" value="Ketoacyl_synth_C"/>
</dbReference>
<dbReference type="PANTHER" id="PTHR43775">
    <property type="entry name" value="FATTY ACID SYNTHASE"/>
    <property type="match status" value="1"/>
</dbReference>
<evidence type="ECO:0000256" key="2">
    <source>
        <dbReference type="ARBA" id="ARBA00006484"/>
    </source>
</evidence>
<dbReference type="InterPro" id="IPR013217">
    <property type="entry name" value="Methyltransf_12"/>
</dbReference>
<dbReference type="CDD" id="cd02440">
    <property type="entry name" value="AdoMet_MTases"/>
    <property type="match status" value="1"/>
</dbReference>
<dbReference type="PROSITE" id="PS00606">
    <property type="entry name" value="KS3_1"/>
    <property type="match status" value="1"/>
</dbReference>
<dbReference type="Gene3D" id="3.40.50.150">
    <property type="entry name" value="Vaccinia Virus protein VP39"/>
    <property type="match status" value="1"/>
</dbReference>
<dbReference type="SMART" id="SM00823">
    <property type="entry name" value="PKS_PP"/>
    <property type="match status" value="1"/>
</dbReference>
<dbReference type="SUPFAM" id="SSF52151">
    <property type="entry name" value="FabD/lysophospholipase-like"/>
    <property type="match status" value="1"/>
</dbReference>
<dbReference type="InterPro" id="IPR018201">
    <property type="entry name" value="Ketoacyl_synth_AS"/>
</dbReference>
<evidence type="ECO:0000259" key="8">
    <source>
        <dbReference type="PROSITE" id="PS52004"/>
    </source>
</evidence>
<dbReference type="SMART" id="SM00825">
    <property type="entry name" value="PKS_KS"/>
    <property type="match status" value="1"/>
</dbReference>
<dbReference type="InterPro" id="IPR016035">
    <property type="entry name" value="Acyl_Trfase/lysoPLipase"/>
</dbReference>
<dbReference type="InterPro" id="IPR009081">
    <property type="entry name" value="PP-bd_ACP"/>
</dbReference>
<evidence type="ECO:0000256" key="6">
    <source>
        <dbReference type="ARBA" id="ARBA00023268"/>
    </source>
</evidence>
<keyword evidence="4" id="KW-0597">Phosphoprotein</keyword>
<dbReference type="SUPFAM" id="SSF47336">
    <property type="entry name" value="ACP-like"/>
    <property type="match status" value="1"/>
</dbReference>
<dbReference type="SUPFAM" id="SSF53335">
    <property type="entry name" value="S-adenosyl-L-methionine-dependent methyltransferases"/>
    <property type="match status" value="1"/>
</dbReference>
<dbReference type="Gene3D" id="3.40.47.10">
    <property type="match status" value="1"/>
</dbReference>
<comment type="pathway">
    <text evidence="1">Lipid metabolism; fatty acid biosynthesis.</text>
</comment>
<reference evidence="9 10" key="1">
    <citation type="submission" date="2020-07" db="EMBL/GenBank/DDBJ databases">
        <title>Halophilic bacteria isolated from french cheeses.</title>
        <authorList>
            <person name="Kothe C.I."/>
            <person name="Farah-Kraiem B."/>
            <person name="Renault P."/>
            <person name="Dridi B."/>
        </authorList>
    </citation>
    <scope>NUCLEOTIDE SEQUENCE [LARGE SCALE GENOMIC DNA]</scope>
    <source>
        <strain evidence="9 10">FME14</strain>
    </source>
</reference>
<dbReference type="SUPFAM" id="SSF55048">
    <property type="entry name" value="Probable ACP-binding domain of malonyl-CoA ACP transacylase"/>
    <property type="match status" value="1"/>
</dbReference>
<evidence type="ECO:0000256" key="3">
    <source>
        <dbReference type="ARBA" id="ARBA00022450"/>
    </source>
</evidence>
<dbReference type="InterPro" id="IPR014043">
    <property type="entry name" value="Acyl_transferase_dom"/>
</dbReference>
<dbReference type="InterPro" id="IPR016036">
    <property type="entry name" value="Malonyl_transacylase_ACP-bd"/>
</dbReference>
<dbReference type="InterPro" id="IPR050091">
    <property type="entry name" value="PKS_NRPS_Biosynth_Enz"/>
</dbReference>
<keyword evidence="6" id="KW-0511">Multifunctional enzyme</keyword>
<dbReference type="RefSeq" id="WP_192540192.1">
    <property type="nucleotide sequence ID" value="NZ_JBQQIQ010000002.1"/>
</dbReference>
<keyword evidence="5" id="KW-0808">Transferase</keyword>
<comment type="similarity">
    <text evidence="2">Belongs to the short-chain dehydrogenases/reductases (SDR) family.</text>
</comment>
<keyword evidence="3" id="KW-0596">Phosphopantetheine</keyword>
<dbReference type="Pfam" id="PF08659">
    <property type="entry name" value="KR"/>
    <property type="match status" value="1"/>
</dbReference>
<dbReference type="InterPro" id="IPR020806">
    <property type="entry name" value="PKS_PP-bd"/>
</dbReference>
<protein>
    <submittedName>
        <fullName evidence="9">SDR family oxidoreductase</fullName>
    </submittedName>
</protein>
<dbReference type="InterPro" id="IPR013968">
    <property type="entry name" value="PKS_KR"/>
</dbReference>
<organism evidence="9 10">
    <name type="scientific">Pseudoalteromonas prydzensis</name>
    <dbReference type="NCBI Taxonomy" id="182141"/>
    <lineage>
        <taxon>Bacteria</taxon>
        <taxon>Pseudomonadati</taxon>
        <taxon>Pseudomonadota</taxon>
        <taxon>Gammaproteobacteria</taxon>
        <taxon>Alteromonadales</taxon>
        <taxon>Pseudoalteromonadaceae</taxon>
        <taxon>Pseudoalteromonas</taxon>
    </lineage>
</organism>
<dbReference type="SUPFAM" id="SSF51735">
    <property type="entry name" value="NAD(P)-binding Rossmann-fold domains"/>
    <property type="match status" value="2"/>
</dbReference>
<dbReference type="CDD" id="cd08955">
    <property type="entry name" value="KR_2_FAS_SDR_x"/>
    <property type="match status" value="1"/>
</dbReference>
<dbReference type="InterPro" id="IPR020841">
    <property type="entry name" value="PKS_Beta-ketoAc_synthase_dom"/>
</dbReference>
<comment type="caution">
    <text evidence="9">The sequence shown here is derived from an EMBL/GenBank/DDBJ whole genome shotgun (WGS) entry which is preliminary data.</text>
</comment>
<dbReference type="InterPro" id="IPR014030">
    <property type="entry name" value="Ketoacyl_synth_N"/>
</dbReference>
<proteinExistence type="inferred from homology"/>
<dbReference type="Pfam" id="PF00109">
    <property type="entry name" value="ketoacyl-synt"/>
    <property type="match status" value="1"/>
</dbReference>
<dbReference type="PROSITE" id="PS52004">
    <property type="entry name" value="KS3_2"/>
    <property type="match status" value="1"/>
</dbReference>
<name>A0ABR9FFY6_9GAMM</name>
<dbReference type="Gene3D" id="3.30.70.3290">
    <property type="match status" value="1"/>
</dbReference>
<evidence type="ECO:0000256" key="4">
    <source>
        <dbReference type="ARBA" id="ARBA00022553"/>
    </source>
</evidence>
<evidence type="ECO:0000259" key="7">
    <source>
        <dbReference type="PROSITE" id="PS50075"/>
    </source>
</evidence>
<dbReference type="Pfam" id="PF22621">
    <property type="entry name" value="CurL-like_PKS_C"/>
    <property type="match status" value="1"/>
</dbReference>
<evidence type="ECO:0000313" key="9">
    <source>
        <dbReference type="EMBL" id="MBE0455949.1"/>
    </source>
</evidence>
<dbReference type="Pfam" id="PF02801">
    <property type="entry name" value="Ketoacyl-synt_C"/>
    <property type="match status" value="1"/>
</dbReference>
<dbReference type="InterPro" id="IPR057326">
    <property type="entry name" value="KR_dom"/>
</dbReference>
<dbReference type="SUPFAM" id="SSF53901">
    <property type="entry name" value="Thiolase-like"/>
    <property type="match status" value="1"/>
</dbReference>
<dbReference type="InterPro" id="IPR029063">
    <property type="entry name" value="SAM-dependent_MTases_sf"/>
</dbReference>
<dbReference type="InterPro" id="IPR016039">
    <property type="entry name" value="Thiolase-like"/>
</dbReference>
<dbReference type="Proteomes" id="UP000707245">
    <property type="component" value="Unassembled WGS sequence"/>
</dbReference>
<dbReference type="Pfam" id="PF00550">
    <property type="entry name" value="PP-binding"/>
    <property type="match status" value="1"/>
</dbReference>
<dbReference type="SMART" id="SM00828">
    <property type="entry name" value="PKS_MT"/>
    <property type="match status" value="1"/>
</dbReference>
<dbReference type="Gene3D" id="3.40.366.10">
    <property type="entry name" value="Malonyl-Coenzyme A Acyl Carrier Protein, domain 2"/>
    <property type="match status" value="1"/>
</dbReference>
<gene>
    <name evidence="9" type="ORF">EI167_00450</name>
</gene>
<accession>A0ABR9FFY6</accession>
<evidence type="ECO:0000256" key="5">
    <source>
        <dbReference type="ARBA" id="ARBA00022679"/>
    </source>
</evidence>
<keyword evidence="10" id="KW-1185">Reference proteome</keyword>
<feature type="domain" description="Ketosynthase family 3 (KS3)" evidence="8">
    <location>
        <begin position="9"/>
        <end position="434"/>
    </location>
</feature>
<evidence type="ECO:0000313" key="10">
    <source>
        <dbReference type="Proteomes" id="UP000707245"/>
    </source>
</evidence>
<dbReference type="Gene3D" id="3.40.50.720">
    <property type="entry name" value="NAD(P)-binding Rossmann-like Domain"/>
    <property type="match status" value="1"/>
</dbReference>
<evidence type="ECO:0000256" key="1">
    <source>
        <dbReference type="ARBA" id="ARBA00005194"/>
    </source>
</evidence>
<dbReference type="EMBL" id="RRZA01000001">
    <property type="protein sequence ID" value="MBE0455949.1"/>
    <property type="molecule type" value="Genomic_DNA"/>
</dbReference>
<dbReference type="PROSITE" id="PS50075">
    <property type="entry name" value="CARRIER"/>
    <property type="match status" value="1"/>
</dbReference>
<sequence>MMNLPNISDSDIAIIGMSCRFPGAKNIETFWQNLKNGVESITTFSDEELLDAGIEQTTLEQPNYVKAGGVLPDVDMFDAAFFGFTPREAEITDPQQRLFLECAWEALEDSGYTAKTHQYAIGVYASANLSSYIIDNLQTADKSQDVFEFFPKLIGNDADYVATRVSYELDLTGPSMGIATACSSALVGVHVACQNLLNGECDMALAGGAGLVLPQKKGYVYYDDMHVSDDGHCRAFDAESTGTVFTNGVGVVILKRLEDAIADGDIIHAVIKGSAVNNDGGMKVGYMAPSVEGQANVISDALAVANVEPSSISYVEAHGTGTRLGDPIEIEGLSQAFEARTGNKLPIGTVKSNIGHIGAAAGIAGLIKTVLSLKNKQLPPSLHFKTPNPNIDFDNSPFYVNSELIDWLEGDGPRRAGVSSFGIGGTNAHVILEEAPVLERQEVVREEARPLQFLTLSGKSEIALQQQVVNYVDYLSSHPDTAFSDICFSAANQRSHFEYRLTLVAESTKEALQRLTDKNYHVGSAAEESPKLAFLFTGQGAQYLKMGQQLFETQPLFKDTLEHCDDILRPLDIPLIDFLYAEDADPELLNQTIYTQPVLFSLEYALAQLWQSWGVQPDAVMGHSVGEYVAACVAGVFNLKDALTLITARGRLMQTRCKQGEMLALPVGETKALELIAEFKESVSIAAVNGPDSVVISGDIESIQKISASLVIHKISAKPLVVSHAFHSVMMEPMLAEFEKIAASINYSAPHIPICSNVTGTTLNEQFATATYWVEQVRQPVQFASGVKALQEQGIKAFLEIGPKPVLLGMAANCLPPDTDVIQLPSLREGEDDWLQLLDSLGRWHRCGGDVNWQAFDEGYQRNKVPLPYYPFQRQRYWIEADKTASLTQTAKTHPLLEFLFQDELEHFEQFKRLNSLVDDKVKAMDPYERLKLLQVFVEQDKRSRTVTKYYDSTANLETQDYHLEEGRFLNFGPFFEVVPGFSWVLAFSDAQKYPEHSRLVLTAQKSMREVLFRKVDFDACEKVMDFGCGFGTDICVLARKYPHLQLSGYSISGEQLEAANKKISKFGLEGRVAVFNRDSAIEEFPDQFDLIFGFEVALHIKNKTALFANIGSHLNPGGKLVLADIISNTLFDIDHVETSSFLITKDEWVEQLTKNQLKVIDCIDASHEIANFLEDPNFEVNLATFDLTDEARAGIRSHNQLGGLLRRELASFVLLSAEKDTQLSSAELKRLNEVGLSKLKTYTELLKGCVEQHLLPDSLYETNWLPSEISVTDEHVITAKGRWLIFSDTGGYGQELAQQLEKMGDACIQVYAKSALCEHTLPTAKGSTVYHLDPAIPQDFHSLFANVSGSDPELKGVVYLWGLDNPDTAKLTTELLTQAQSHSCGSVLHLVQAQIKLKQSAKLWLVTHDGVQVESKKHPLNITQSTLWGLGKVIAQEHPELWGGMLDKPTVTELLSELTSSDSEDQVAYANGQRYVARVLPAKALEVRSGAALDPHGCYLITGGLGGLGLQLASWMVRKGARNLVLAGRSAPSDAAKATIKQLQSEGAEILVSSIDIANQAQVNALFDQITQRKVPLKGIIHAAGVMDQSNLSDQNWLRFSRAMRAKVEGSWNLHTLSQQMELDFFVCFSSLSSLLGGLGMGSYVTANTFLDALVQHRAQIGLPALSINWGVWSEGGMSKNIANLARAGDTSSPEEEFILGVDSGLAILDALIGQPNVSCKGVLPGDPVKYLQTFYPVQVPPFLSELTRRESKDEPLNSMIQLLQQASQKEHKEMLVDFIQSSLAEVLRMETAQVSVQKYLTALGLDSLRAVEFRNRIRTELNIDIPMSNIMKDISVMELAEQIGTVLRKTPTDDKEELLNQLDSKALSGEEIDSLFDEYFG</sequence>
<dbReference type="CDD" id="cd00833">
    <property type="entry name" value="PKS"/>
    <property type="match status" value="1"/>
</dbReference>
<dbReference type="Pfam" id="PF08242">
    <property type="entry name" value="Methyltransf_12"/>
    <property type="match status" value="1"/>
</dbReference>
<dbReference type="InterPro" id="IPR036736">
    <property type="entry name" value="ACP-like_sf"/>
</dbReference>
<dbReference type="Pfam" id="PF00698">
    <property type="entry name" value="Acyl_transf_1"/>
    <property type="match status" value="1"/>
</dbReference>
<dbReference type="InterPro" id="IPR020803">
    <property type="entry name" value="MeTfrase_dom"/>
</dbReference>
<dbReference type="SMART" id="SM00827">
    <property type="entry name" value="PKS_AT"/>
    <property type="match status" value="1"/>
</dbReference>
<dbReference type="InterPro" id="IPR001227">
    <property type="entry name" value="Ac_transferase_dom_sf"/>
</dbReference>
<dbReference type="Gene3D" id="1.10.1200.10">
    <property type="entry name" value="ACP-like"/>
    <property type="match status" value="1"/>
</dbReference>